<proteinExistence type="predicted"/>
<keyword evidence="4" id="KW-0808">Transferase</keyword>
<evidence type="ECO:0000259" key="2">
    <source>
        <dbReference type="Pfam" id="PF13632"/>
    </source>
</evidence>
<keyword evidence="1" id="KW-0812">Transmembrane</keyword>
<feature type="transmembrane region" description="Helical" evidence="1">
    <location>
        <begin position="647"/>
        <end position="668"/>
    </location>
</feature>
<dbReference type="Proteomes" id="UP001164286">
    <property type="component" value="Unassembled WGS sequence"/>
</dbReference>
<feature type="transmembrane region" description="Helical" evidence="1">
    <location>
        <begin position="772"/>
        <end position="791"/>
    </location>
</feature>
<dbReference type="AlphaFoldDB" id="A0AA38LPB4"/>
<dbReference type="InterPro" id="IPR057688">
    <property type="entry name" value="DUF7928"/>
</dbReference>
<feature type="transmembrane region" description="Helical" evidence="1">
    <location>
        <begin position="237"/>
        <end position="265"/>
    </location>
</feature>
<dbReference type="PANTHER" id="PTHR35408">
    <property type="entry name" value="CHROMOSOME 15, WHOLE GENOME SHOTGUN SEQUENCE"/>
    <property type="match status" value="1"/>
</dbReference>
<feature type="transmembrane region" description="Helical" evidence="1">
    <location>
        <begin position="680"/>
        <end position="699"/>
    </location>
</feature>
<organism evidence="4 5">
    <name type="scientific">Dioszegia hungarica</name>
    <dbReference type="NCBI Taxonomy" id="4972"/>
    <lineage>
        <taxon>Eukaryota</taxon>
        <taxon>Fungi</taxon>
        <taxon>Dikarya</taxon>
        <taxon>Basidiomycota</taxon>
        <taxon>Agaricomycotina</taxon>
        <taxon>Tremellomycetes</taxon>
        <taxon>Tremellales</taxon>
        <taxon>Bulleribasidiaceae</taxon>
        <taxon>Dioszegia</taxon>
    </lineage>
</organism>
<gene>
    <name evidence="4" type="ORF">MKK02DRAFT_21052</name>
</gene>
<feature type="domain" description="Glycosyltransferase 2-like" evidence="2">
    <location>
        <begin position="449"/>
        <end position="656"/>
    </location>
</feature>
<dbReference type="GO" id="GO:0016740">
    <property type="term" value="F:transferase activity"/>
    <property type="evidence" value="ECO:0007669"/>
    <property type="project" value="UniProtKB-KW"/>
</dbReference>
<evidence type="ECO:0000313" key="5">
    <source>
        <dbReference type="Proteomes" id="UP001164286"/>
    </source>
</evidence>
<dbReference type="EMBL" id="JAKWFO010000016">
    <property type="protein sequence ID" value="KAI9631767.1"/>
    <property type="molecule type" value="Genomic_DNA"/>
</dbReference>
<feature type="transmembrane region" description="Helical" evidence="1">
    <location>
        <begin position="187"/>
        <end position="210"/>
    </location>
</feature>
<name>A0AA38LPB4_9TREE</name>
<dbReference type="InterPro" id="IPR029044">
    <property type="entry name" value="Nucleotide-diphossugar_trans"/>
</dbReference>
<feature type="transmembrane region" description="Helical" evidence="1">
    <location>
        <begin position="803"/>
        <end position="822"/>
    </location>
</feature>
<feature type="transmembrane region" description="Helical" evidence="1">
    <location>
        <begin position="719"/>
        <end position="740"/>
    </location>
</feature>
<reference evidence="4" key="1">
    <citation type="journal article" date="2022" name="G3 (Bethesda)">
        <title>High quality genome of the basidiomycete yeast Dioszegia hungarica PDD-24b-2 isolated from cloud water.</title>
        <authorList>
            <person name="Jarrige D."/>
            <person name="Haridas S."/>
            <person name="Bleykasten-Grosshans C."/>
            <person name="Joly M."/>
            <person name="Nadalig T."/>
            <person name="Sancelme M."/>
            <person name="Vuilleumier S."/>
            <person name="Grigoriev I.V."/>
            <person name="Amato P."/>
            <person name="Bringel F."/>
        </authorList>
    </citation>
    <scope>NUCLEOTIDE SEQUENCE</scope>
    <source>
        <strain evidence="4">PDD-24b-2</strain>
    </source>
</reference>
<keyword evidence="5" id="KW-1185">Reference proteome</keyword>
<dbReference type="Pfam" id="PF25550">
    <property type="entry name" value="DUF7928"/>
    <property type="match status" value="1"/>
</dbReference>
<dbReference type="PANTHER" id="PTHR35408:SF3">
    <property type="entry name" value="GLYCOSYLTRANSFERASE 2-LIKE DOMAIN-CONTAINING PROTEIN"/>
    <property type="match status" value="1"/>
</dbReference>
<protein>
    <submittedName>
        <fullName evidence="4">Glycosyl transferase family group 2-domain-containing protein</fullName>
    </submittedName>
</protein>
<feature type="domain" description="DUF7928" evidence="3">
    <location>
        <begin position="3"/>
        <end position="147"/>
    </location>
</feature>
<keyword evidence="1" id="KW-1133">Transmembrane helix</keyword>
<dbReference type="Gene3D" id="3.90.550.10">
    <property type="entry name" value="Spore Coat Polysaccharide Biosynthesis Protein SpsA, Chain A"/>
    <property type="match status" value="2"/>
</dbReference>
<keyword evidence="1" id="KW-0472">Membrane</keyword>
<evidence type="ECO:0000259" key="3">
    <source>
        <dbReference type="Pfam" id="PF25550"/>
    </source>
</evidence>
<dbReference type="RefSeq" id="XP_052941544.1">
    <property type="nucleotide sequence ID" value="XM_053086356.1"/>
</dbReference>
<dbReference type="GeneID" id="77725557"/>
<accession>A0AA38LPB4</accession>
<dbReference type="InterPro" id="IPR001173">
    <property type="entry name" value="Glyco_trans_2-like"/>
</dbReference>
<sequence length="843" mass="95115">MPFKQVESEQWLDEVVLGVSIRSDDGVVRSCPAEHEGLREFEEGVGMLHATVALKFTCKAVEYMVKYYLDSRPELAELCLDANTRIQVLETISHLGTARKNQYAAFIRDDAVLVVWADAVDELIPAASKLEKALISFIWSSDKSGKSRPPLFTDHNAVAAITDYQHAGEEEDPEKAIWMQARKDRPVVLITPTVVGLAFGTTMVLLGLAIRESLLEAVLISGSLLTRYLYDGDWTRWFLVFTLPAACLLAAFPCVVLITAMVYIFGPISHFDKNSYYYSAIRPDRTKAKELMSITVQLPVYKEDLDDVIKPTVESLKRAITTFERQGGVVNVVVCDDGMQLISDEQRAERIKYYTANNIGYCARPPHGQNGFERRGKFKKAGNLNHTNKISLSIERWMAHLRPQRYGIRGEEGWSEQNERDLYVECREIVLEKTQWPVWVEGNIRIGEIILIIDSDTRVPADCFMDAALEMLECPQVAIIQHSSGVMQVAHHFFENGMAFFTDMIQIGISMAVAGGDVAPFVGHNAFLRWSALQECAFVDEYDGCKRVWSESHVSEDFQIALNVQSKGWTVRWATYNNNEFQEGVSLTAPDELSRWQKYGWGVSEITFHPITKWYKHGVFTPLFKTFIRCNLNPHSKFSILAYMSSYYAFSSAWVGTIISFVLIGVFVRVDTFYVDAWSTFFICVLLFQGLSNVALCILRYRLKMPNAGSLALRQMFLWPAFFTVFFSGLSMPIATALIAHPLGIDMSWSTTSKSVEKSNFFKQLPKIFKGFWPQMLVSVTVLGGMIASTSSLMPAEYRVGDLTAIIPLSICFGSHLIWPLVLDPYLTTFTVRLLNLADVDSS</sequence>
<evidence type="ECO:0000313" key="4">
    <source>
        <dbReference type="EMBL" id="KAI9631767.1"/>
    </source>
</evidence>
<comment type="caution">
    <text evidence="4">The sequence shown here is derived from an EMBL/GenBank/DDBJ whole genome shotgun (WGS) entry which is preliminary data.</text>
</comment>
<dbReference type="Pfam" id="PF13632">
    <property type="entry name" value="Glyco_trans_2_3"/>
    <property type="match status" value="1"/>
</dbReference>
<evidence type="ECO:0000256" key="1">
    <source>
        <dbReference type="SAM" id="Phobius"/>
    </source>
</evidence>
<dbReference type="SUPFAM" id="SSF53448">
    <property type="entry name" value="Nucleotide-diphospho-sugar transferases"/>
    <property type="match status" value="1"/>
</dbReference>